<keyword evidence="2" id="KW-1185">Reference proteome</keyword>
<proteinExistence type="predicted"/>
<name>A0ACB5U8S5_CANBO</name>
<reference evidence="1" key="1">
    <citation type="submission" date="2023-04" db="EMBL/GenBank/DDBJ databases">
        <title>Candida boidinii NBRC 1967.</title>
        <authorList>
            <person name="Ichikawa N."/>
            <person name="Sato H."/>
            <person name="Tonouchi N."/>
        </authorList>
    </citation>
    <scope>NUCLEOTIDE SEQUENCE</scope>
    <source>
        <strain evidence="1">NBRC 1967</strain>
    </source>
</reference>
<dbReference type="EMBL" id="BSXV01006625">
    <property type="protein sequence ID" value="GMF04036.1"/>
    <property type="molecule type" value="Genomic_DNA"/>
</dbReference>
<evidence type="ECO:0000313" key="1">
    <source>
        <dbReference type="EMBL" id="GMF04036.1"/>
    </source>
</evidence>
<evidence type="ECO:0000313" key="2">
    <source>
        <dbReference type="Proteomes" id="UP001165101"/>
    </source>
</evidence>
<gene>
    <name evidence="1" type="ORF">Cboi01_000642800</name>
</gene>
<organism evidence="1 2">
    <name type="scientific">Candida boidinii</name>
    <name type="common">Yeast</name>
    <dbReference type="NCBI Taxonomy" id="5477"/>
    <lineage>
        <taxon>Eukaryota</taxon>
        <taxon>Fungi</taxon>
        <taxon>Dikarya</taxon>
        <taxon>Ascomycota</taxon>
        <taxon>Saccharomycotina</taxon>
        <taxon>Pichiomycetes</taxon>
        <taxon>Pichiales</taxon>
        <taxon>Pichiaceae</taxon>
        <taxon>Ogataea</taxon>
        <taxon>Ogataea/Candida clade</taxon>
    </lineage>
</organism>
<protein>
    <submittedName>
        <fullName evidence="1">Unnamed protein product</fullName>
    </submittedName>
</protein>
<dbReference type="Proteomes" id="UP001165101">
    <property type="component" value="Unassembled WGS sequence"/>
</dbReference>
<sequence length="99" mass="11839">MDVDEDEDDEEEEEEDEEGKWGFGDYHTYFHNKRTKQQLADDEYINFINQKNPNLKFPKIFENCIIYVNGKTNPDISQLHKMIILHGGKFLHYLQSKDL</sequence>
<comment type="caution">
    <text evidence="1">The sequence shown here is derived from an EMBL/GenBank/DDBJ whole genome shotgun (WGS) entry which is preliminary data.</text>
</comment>
<accession>A0ACB5U8S5</accession>